<dbReference type="Proteomes" id="UP000799778">
    <property type="component" value="Unassembled WGS sequence"/>
</dbReference>
<dbReference type="GeneID" id="54280990"/>
<evidence type="ECO:0000256" key="2">
    <source>
        <dbReference type="ARBA" id="ARBA00023002"/>
    </source>
</evidence>
<dbReference type="AlphaFoldDB" id="A0A6A5XNI1"/>
<organism evidence="4 5">
    <name type="scientific">Aaosphaeria arxii CBS 175.79</name>
    <dbReference type="NCBI Taxonomy" id="1450172"/>
    <lineage>
        <taxon>Eukaryota</taxon>
        <taxon>Fungi</taxon>
        <taxon>Dikarya</taxon>
        <taxon>Ascomycota</taxon>
        <taxon>Pezizomycotina</taxon>
        <taxon>Dothideomycetes</taxon>
        <taxon>Pleosporomycetidae</taxon>
        <taxon>Pleosporales</taxon>
        <taxon>Pleosporales incertae sedis</taxon>
        <taxon>Aaosphaeria</taxon>
    </lineage>
</organism>
<name>A0A6A5XNI1_9PLEO</name>
<dbReference type="InterPro" id="IPR002347">
    <property type="entry name" value="SDR_fam"/>
</dbReference>
<dbReference type="PANTHER" id="PTHR24320">
    <property type="entry name" value="RETINOL DEHYDROGENASE"/>
    <property type="match status" value="1"/>
</dbReference>
<dbReference type="Pfam" id="PF00106">
    <property type="entry name" value="adh_short"/>
    <property type="match status" value="1"/>
</dbReference>
<dbReference type="Gene3D" id="3.40.50.720">
    <property type="entry name" value="NAD(P)-binding Rossmann-like Domain"/>
    <property type="match status" value="1"/>
</dbReference>
<reference evidence="4" key="1">
    <citation type="journal article" date="2020" name="Stud. Mycol.">
        <title>101 Dothideomycetes genomes: a test case for predicting lifestyles and emergence of pathogens.</title>
        <authorList>
            <person name="Haridas S."/>
            <person name="Albert R."/>
            <person name="Binder M."/>
            <person name="Bloem J."/>
            <person name="Labutti K."/>
            <person name="Salamov A."/>
            <person name="Andreopoulos B."/>
            <person name="Baker S."/>
            <person name="Barry K."/>
            <person name="Bills G."/>
            <person name="Bluhm B."/>
            <person name="Cannon C."/>
            <person name="Castanera R."/>
            <person name="Culley D."/>
            <person name="Daum C."/>
            <person name="Ezra D."/>
            <person name="Gonzalez J."/>
            <person name="Henrissat B."/>
            <person name="Kuo A."/>
            <person name="Liang C."/>
            <person name="Lipzen A."/>
            <person name="Lutzoni F."/>
            <person name="Magnuson J."/>
            <person name="Mondo S."/>
            <person name="Nolan M."/>
            <person name="Ohm R."/>
            <person name="Pangilinan J."/>
            <person name="Park H.-J."/>
            <person name="Ramirez L."/>
            <person name="Alfaro M."/>
            <person name="Sun H."/>
            <person name="Tritt A."/>
            <person name="Yoshinaga Y."/>
            <person name="Zwiers L.-H."/>
            <person name="Turgeon B."/>
            <person name="Goodwin S."/>
            <person name="Spatafora J."/>
            <person name="Crous P."/>
            <person name="Grigoriev I."/>
        </authorList>
    </citation>
    <scope>NUCLEOTIDE SEQUENCE</scope>
    <source>
        <strain evidence="4">CBS 175.79</strain>
    </source>
</reference>
<keyword evidence="5" id="KW-1185">Reference proteome</keyword>
<gene>
    <name evidence="4" type="ORF">BU24DRAFT_349131</name>
</gene>
<dbReference type="PRINTS" id="PR00080">
    <property type="entry name" value="SDRFAMILY"/>
</dbReference>
<dbReference type="EMBL" id="ML978070">
    <property type="protein sequence ID" value="KAF2014493.1"/>
    <property type="molecule type" value="Genomic_DNA"/>
</dbReference>
<dbReference type="PRINTS" id="PR00081">
    <property type="entry name" value="GDHRDH"/>
</dbReference>
<evidence type="ECO:0000256" key="1">
    <source>
        <dbReference type="ARBA" id="ARBA00006484"/>
    </source>
</evidence>
<dbReference type="OrthoDB" id="191139at2759"/>
<proteinExistence type="inferred from homology"/>
<dbReference type="RefSeq" id="XP_033382832.1">
    <property type="nucleotide sequence ID" value="XM_033523593.1"/>
</dbReference>
<accession>A0A6A5XNI1</accession>
<comment type="similarity">
    <text evidence="1 3">Belongs to the short-chain dehydrogenases/reductases (SDR) family.</text>
</comment>
<keyword evidence="2" id="KW-0560">Oxidoreductase</keyword>
<evidence type="ECO:0000313" key="5">
    <source>
        <dbReference type="Proteomes" id="UP000799778"/>
    </source>
</evidence>
<sequence length="315" mass="33361">MSRFSYSTTGSEVVAAFAEQVTGKTFVITGASDGGLGAGVAVSLAAAHPATILLLGRTENKVAPVIDTIQKISPSTTVLFVEIDFASCASVRTAAAKVGDIVENIDALINNAGIMGAKFSLTPENVESQFGANHIGHFLLTNLLVSKQNAIGKGARVINVSSQLYQFSPVRFDDYNFSNGAVFNTWEAYGQSKTANILFSVALAKKLAERGVRSYSLHPGNIQATKLSSQIDPAEFPIVGQMIVDKKIAMPREKTIEQGTATTLAAALDPELDNASGAFLDDCNVATPLAYASSQENAEELWALSEKIVGQNFSY</sequence>
<evidence type="ECO:0000313" key="4">
    <source>
        <dbReference type="EMBL" id="KAF2014493.1"/>
    </source>
</evidence>
<dbReference type="SUPFAM" id="SSF51735">
    <property type="entry name" value="NAD(P)-binding Rossmann-fold domains"/>
    <property type="match status" value="1"/>
</dbReference>
<evidence type="ECO:0000256" key="3">
    <source>
        <dbReference type="RuleBase" id="RU000363"/>
    </source>
</evidence>
<dbReference type="PANTHER" id="PTHR24320:SF283">
    <property type="entry name" value="RETINOL DEHYDROGENASE 11"/>
    <property type="match status" value="1"/>
</dbReference>
<dbReference type="GO" id="GO:0016491">
    <property type="term" value="F:oxidoreductase activity"/>
    <property type="evidence" value="ECO:0007669"/>
    <property type="project" value="UniProtKB-KW"/>
</dbReference>
<protein>
    <submittedName>
        <fullName evidence="4">NAD(P)-binding protein</fullName>
    </submittedName>
</protein>
<dbReference type="InterPro" id="IPR036291">
    <property type="entry name" value="NAD(P)-bd_dom_sf"/>
</dbReference>